<gene>
    <name evidence="2" type="ORF">KCMC57_60670</name>
</gene>
<sequence>MIRRASNLTLALALSGAALLAGSVPAAAGGTVTCDVAAMSARAAQLRAQGRDSEAQAVERRIRACEDADNGNSGPLWK</sequence>
<accession>A0AB33K2C5</accession>
<feature type="signal peptide" evidence="1">
    <location>
        <begin position="1"/>
        <end position="28"/>
    </location>
</feature>
<dbReference type="EMBL" id="AP035881">
    <property type="protein sequence ID" value="BFP49699.1"/>
    <property type="molecule type" value="Genomic_DNA"/>
</dbReference>
<organism evidence="2">
    <name type="scientific">Kitasatospora sp. CMC57</name>
    <dbReference type="NCBI Taxonomy" id="3231513"/>
    <lineage>
        <taxon>Bacteria</taxon>
        <taxon>Bacillati</taxon>
        <taxon>Actinomycetota</taxon>
        <taxon>Actinomycetes</taxon>
        <taxon>Kitasatosporales</taxon>
        <taxon>Streptomycetaceae</taxon>
        <taxon>Kitasatospora</taxon>
    </lineage>
</organism>
<evidence type="ECO:0008006" key="3">
    <source>
        <dbReference type="Google" id="ProtNLM"/>
    </source>
</evidence>
<evidence type="ECO:0000313" key="2">
    <source>
        <dbReference type="EMBL" id="BFP49699.1"/>
    </source>
</evidence>
<keyword evidence="1" id="KW-0732">Signal</keyword>
<proteinExistence type="predicted"/>
<reference evidence="2" key="1">
    <citation type="submission" date="2024-07" db="EMBL/GenBank/DDBJ databases">
        <title>Complete genome sequences of cellulolytic bacteria, Kitasatospora sp. CMC57 and Streptomyces sp. CMC78, isolated from Japanese agricultural soil.</title>
        <authorList>
            <person name="Hashimoto T."/>
            <person name="Ito M."/>
            <person name="Iwamoto M."/>
            <person name="Fukahori D."/>
            <person name="Shoda T."/>
            <person name="Sakoda M."/>
            <person name="Morohoshi T."/>
            <person name="Mitsuboshi M."/>
            <person name="Nishizawa T."/>
        </authorList>
    </citation>
    <scope>NUCLEOTIDE SEQUENCE</scope>
    <source>
        <strain evidence="2">CMC57</strain>
    </source>
</reference>
<dbReference type="AlphaFoldDB" id="A0AB33K2C5"/>
<dbReference type="RefSeq" id="WP_407991769.1">
    <property type="nucleotide sequence ID" value="NZ_AP035881.2"/>
</dbReference>
<protein>
    <recommendedName>
        <fullName evidence="3">Secreted protein</fullName>
    </recommendedName>
</protein>
<evidence type="ECO:0000256" key="1">
    <source>
        <dbReference type="SAM" id="SignalP"/>
    </source>
</evidence>
<feature type="chain" id="PRO_5044318773" description="Secreted protein" evidence="1">
    <location>
        <begin position="29"/>
        <end position="78"/>
    </location>
</feature>
<name>A0AB33K2C5_9ACTN</name>